<dbReference type="KEGG" id="rter:IDM49_11670"/>
<evidence type="ECO:0000313" key="2">
    <source>
        <dbReference type="EMBL" id="QOW64672.1"/>
    </source>
</evidence>
<dbReference type="EMBL" id="CP062960">
    <property type="protein sequence ID" value="QOW64672.1"/>
    <property type="molecule type" value="Genomic_DNA"/>
</dbReference>
<protein>
    <submittedName>
        <fullName evidence="3">Uncharacterized protein</fullName>
    </submittedName>
</protein>
<feature type="compositionally biased region" description="Polar residues" evidence="1">
    <location>
        <begin position="12"/>
        <end position="22"/>
    </location>
</feature>
<dbReference type="Proteomes" id="UP000516404">
    <property type="component" value="Plasmid p1"/>
</dbReference>
<dbReference type="GeneID" id="96624928"/>
<keyword evidence="4" id="KW-1185">Reference proteome</keyword>
<accession>A0A7S7AZI0</accession>
<name>A0A7S7AZI0_9MICC</name>
<dbReference type="EMBL" id="CP062961">
    <property type="protein sequence ID" value="QOW64735.1"/>
    <property type="molecule type" value="Genomic_DNA"/>
</dbReference>
<gene>
    <name evidence="2" type="ORF">IDM49_11670</name>
    <name evidence="3" type="ORF">IDM49_11855</name>
</gene>
<proteinExistence type="predicted"/>
<dbReference type="AlphaFoldDB" id="A0A7S7AZI0"/>
<feature type="region of interest" description="Disordered" evidence="1">
    <location>
        <begin position="1"/>
        <end position="22"/>
    </location>
</feature>
<dbReference type="Proteomes" id="UP000516404">
    <property type="component" value="Plasmid p2"/>
</dbReference>
<dbReference type="RefSeq" id="WP_193836726.1">
    <property type="nucleotide sequence ID" value="NZ_CP062960.1"/>
</dbReference>
<evidence type="ECO:0000313" key="3">
    <source>
        <dbReference type="EMBL" id="QOW64735.1"/>
    </source>
</evidence>
<keyword evidence="3" id="KW-0614">Plasmid</keyword>
<sequence length="95" mass="9652">MERTFDGGGNGASTYALTPQPEQHSWDQALIKGLENSAKGAVNSHPKVSQLKAVEGPSIIGASSLAPDVQLGAGEVGLVGVDTAVAHVEGSNEDK</sequence>
<geneLocation type="plasmid" evidence="2 4">
    <name>p1</name>
</geneLocation>
<feature type="compositionally biased region" description="Gly residues" evidence="1">
    <location>
        <begin position="1"/>
        <end position="11"/>
    </location>
</feature>
<dbReference type="KEGG" id="rter:IDM49_11855"/>
<evidence type="ECO:0000256" key="1">
    <source>
        <dbReference type="SAM" id="MobiDB-lite"/>
    </source>
</evidence>
<organism evidence="3 4">
    <name type="scientific">Rothia terrae</name>
    <dbReference type="NCBI Taxonomy" id="396015"/>
    <lineage>
        <taxon>Bacteria</taxon>
        <taxon>Bacillati</taxon>
        <taxon>Actinomycetota</taxon>
        <taxon>Actinomycetes</taxon>
        <taxon>Micrococcales</taxon>
        <taxon>Micrococcaceae</taxon>
        <taxon>Rothia</taxon>
    </lineage>
</organism>
<evidence type="ECO:0000313" key="4">
    <source>
        <dbReference type="Proteomes" id="UP000516404"/>
    </source>
</evidence>
<geneLocation type="plasmid" evidence="3 4">
    <name>p2</name>
</geneLocation>
<reference evidence="3 4" key="1">
    <citation type="submission" date="2020-09" db="EMBL/GenBank/DDBJ databases">
        <title>Investigation of environmental microbes.</title>
        <authorList>
            <person name="Ou Y."/>
            <person name="Kang Q."/>
        </authorList>
    </citation>
    <scope>NUCLEOTIDE SEQUENCE [LARGE SCALE GENOMIC DNA]</scope>
    <source>
        <strain evidence="3 4">KJZ-14</strain>
        <plasmid evidence="2 4">p1</plasmid>
        <plasmid evidence="3 4">p2</plasmid>
    </source>
</reference>